<dbReference type="EMBL" id="JARKIF010000021">
    <property type="protein sequence ID" value="KAJ7617096.1"/>
    <property type="molecule type" value="Genomic_DNA"/>
</dbReference>
<keyword evidence="1" id="KW-0732">Signal</keyword>
<comment type="caution">
    <text evidence="2">The sequence shown here is derived from an EMBL/GenBank/DDBJ whole genome shotgun (WGS) entry which is preliminary data.</text>
</comment>
<sequence length="141" mass="14724">MMFRNLIVLPALLAISVQAAVPRDFLIARQSSPEDCLKPCDALTNTLTNSSTSTQVCTDDVVRSYATCFSCGVKTGGETQQDAQDTFNTFADECKQAGHPITNITFNSDGSTTGLKSGAGRLSAGIAAGAATVFAVSFLAF</sequence>
<keyword evidence="3" id="KW-1185">Reference proteome</keyword>
<evidence type="ECO:0000313" key="2">
    <source>
        <dbReference type="EMBL" id="KAJ7617096.1"/>
    </source>
</evidence>
<feature type="chain" id="PRO_5042045022" evidence="1">
    <location>
        <begin position="20"/>
        <end position="141"/>
    </location>
</feature>
<evidence type="ECO:0000256" key="1">
    <source>
        <dbReference type="SAM" id="SignalP"/>
    </source>
</evidence>
<accession>A0AAD7FFI2</accession>
<name>A0AAD7FFI2_9AGAR</name>
<reference evidence="2" key="1">
    <citation type="submission" date="2023-03" db="EMBL/GenBank/DDBJ databases">
        <title>Massive genome expansion in bonnet fungi (Mycena s.s.) driven by repeated elements and novel gene families across ecological guilds.</title>
        <authorList>
            <consortium name="Lawrence Berkeley National Laboratory"/>
            <person name="Harder C.B."/>
            <person name="Miyauchi S."/>
            <person name="Viragh M."/>
            <person name="Kuo A."/>
            <person name="Thoen E."/>
            <person name="Andreopoulos B."/>
            <person name="Lu D."/>
            <person name="Skrede I."/>
            <person name="Drula E."/>
            <person name="Henrissat B."/>
            <person name="Morin E."/>
            <person name="Kohler A."/>
            <person name="Barry K."/>
            <person name="LaButti K."/>
            <person name="Morin E."/>
            <person name="Salamov A."/>
            <person name="Lipzen A."/>
            <person name="Mereny Z."/>
            <person name="Hegedus B."/>
            <person name="Baldrian P."/>
            <person name="Stursova M."/>
            <person name="Weitz H."/>
            <person name="Taylor A."/>
            <person name="Grigoriev I.V."/>
            <person name="Nagy L.G."/>
            <person name="Martin F."/>
            <person name="Kauserud H."/>
        </authorList>
    </citation>
    <scope>NUCLEOTIDE SEQUENCE</scope>
    <source>
        <strain evidence="2">9284</strain>
    </source>
</reference>
<evidence type="ECO:0000313" key="3">
    <source>
        <dbReference type="Proteomes" id="UP001221142"/>
    </source>
</evidence>
<organism evidence="2 3">
    <name type="scientific">Roridomyces roridus</name>
    <dbReference type="NCBI Taxonomy" id="1738132"/>
    <lineage>
        <taxon>Eukaryota</taxon>
        <taxon>Fungi</taxon>
        <taxon>Dikarya</taxon>
        <taxon>Basidiomycota</taxon>
        <taxon>Agaricomycotina</taxon>
        <taxon>Agaricomycetes</taxon>
        <taxon>Agaricomycetidae</taxon>
        <taxon>Agaricales</taxon>
        <taxon>Marasmiineae</taxon>
        <taxon>Mycenaceae</taxon>
        <taxon>Roridomyces</taxon>
    </lineage>
</organism>
<protein>
    <submittedName>
        <fullName evidence="2">Uncharacterized protein</fullName>
    </submittedName>
</protein>
<feature type="signal peptide" evidence="1">
    <location>
        <begin position="1"/>
        <end position="19"/>
    </location>
</feature>
<dbReference type="Proteomes" id="UP001221142">
    <property type="component" value="Unassembled WGS sequence"/>
</dbReference>
<proteinExistence type="predicted"/>
<dbReference type="AlphaFoldDB" id="A0AAD7FFI2"/>
<gene>
    <name evidence="2" type="ORF">FB45DRAFT_1007734</name>
</gene>